<evidence type="ECO:0000313" key="2">
    <source>
        <dbReference type="EMBL" id="RHN64765.1"/>
    </source>
</evidence>
<gene>
    <name evidence="2" type="ORF">MtrunA17_Chr4g0072621</name>
</gene>
<dbReference type="Proteomes" id="UP000265566">
    <property type="component" value="Chromosome 4"/>
</dbReference>
<evidence type="ECO:0000256" key="1">
    <source>
        <dbReference type="SAM" id="Phobius"/>
    </source>
</evidence>
<reference evidence="3" key="1">
    <citation type="journal article" date="2018" name="Nat. Plants">
        <title>Whole-genome landscape of Medicago truncatula symbiotic genes.</title>
        <authorList>
            <person name="Pecrix Y."/>
            <person name="Staton S.E."/>
            <person name="Sallet E."/>
            <person name="Lelandais-Briere C."/>
            <person name="Moreau S."/>
            <person name="Carrere S."/>
            <person name="Blein T."/>
            <person name="Jardinaud M.F."/>
            <person name="Latrasse D."/>
            <person name="Zouine M."/>
            <person name="Zahm M."/>
            <person name="Kreplak J."/>
            <person name="Mayjonade B."/>
            <person name="Satge C."/>
            <person name="Perez M."/>
            <person name="Cauet S."/>
            <person name="Marande W."/>
            <person name="Chantry-Darmon C."/>
            <person name="Lopez-Roques C."/>
            <person name="Bouchez O."/>
            <person name="Berard A."/>
            <person name="Debelle F."/>
            <person name="Munos S."/>
            <person name="Bendahmane A."/>
            <person name="Berges H."/>
            <person name="Niebel A."/>
            <person name="Buitink J."/>
            <person name="Frugier F."/>
            <person name="Benhamed M."/>
            <person name="Crespi M."/>
            <person name="Gouzy J."/>
            <person name="Gamas P."/>
        </authorList>
    </citation>
    <scope>NUCLEOTIDE SEQUENCE [LARGE SCALE GENOMIC DNA]</scope>
    <source>
        <strain evidence="3">cv. Jemalong A17</strain>
    </source>
</reference>
<comment type="caution">
    <text evidence="2">The sequence shown here is derived from an EMBL/GenBank/DDBJ whole genome shotgun (WGS) entry which is preliminary data.</text>
</comment>
<proteinExistence type="predicted"/>
<protein>
    <recommendedName>
        <fullName evidence="4">Transmembrane protein</fullName>
    </recommendedName>
</protein>
<keyword evidence="1" id="KW-0812">Transmembrane</keyword>
<organism evidence="2 3">
    <name type="scientific">Medicago truncatula</name>
    <name type="common">Barrel medic</name>
    <name type="synonym">Medicago tribuloides</name>
    <dbReference type="NCBI Taxonomy" id="3880"/>
    <lineage>
        <taxon>Eukaryota</taxon>
        <taxon>Viridiplantae</taxon>
        <taxon>Streptophyta</taxon>
        <taxon>Embryophyta</taxon>
        <taxon>Tracheophyta</taxon>
        <taxon>Spermatophyta</taxon>
        <taxon>Magnoliopsida</taxon>
        <taxon>eudicotyledons</taxon>
        <taxon>Gunneridae</taxon>
        <taxon>Pentapetalae</taxon>
        <taxon>rosids</taxon>
        <taxon>fabids</taxon>
        <taxon>Fabales</taxon>
        <taxon>Fabaceae</taxon>
        <taxon>Papilionoideae</taxon>
        <taxon>50 kb inversion clade</taxon>
        <taxon>NPAAA clade</taxon>
        <taxon>Hologalegina</taxon>
        <taxon>IRL clade</taxon>
        <taxon>Trifolieae</taxon>
        <taxon>Medicago</taxon>
    </lineage>
</organism>
<keyword evidence="1" id="KW-0472">Membrane</keyword>
<sequence length="42" mass="4960">MLYNCIVFSFVFVTFIIKLINYLYHFFTQLTGTTLLYAGVED</sequence>
<keyword evidence="1" id="KW-1133">Transmembrane helix</keyword>
<accession>A0A396ILM4</accession>
<feature type="transmembrane region" description="Helical" evidence="1">
    <location>
        <begin position="6"/>
        <end position="24"/>
    </location>
</feature>
<dbReference type="EMBL" id="PSQE01000004">
    <property type="protein sequence ID" value="RHN64765.1"/>
    <property type="molecule type" value="Genomic_DNA"/>
</dbReference>
<dbReference type="Gramene" id="rna27620">
    <property type="protein sequence ID" value="RHN64765.1"/>
    <property type="gene ID" value="gene27620"/>
</dbReference>
<name>A0A396ILM4_MEDTR</name>
<evidence type="ECO:0008006" key="4">
    <source>
        <dbReference type="Google" id="ProtNLM"/>
    </source>
</evidence>
<evidence type="ECO:0000313" key="3">
    <source>
        <dbReference type="Proteomes" id="UP000265566"/>
    </source>
</evidence>
<dbReference type="AlphaFoldDB" id="A0A396ILM4"/>